<feature type="transmembrane region" description="Helical" evidence="1">
    <location>
        <begin position="163"/>
        <end position="186"/>
    </location>
</feature>
<feature type="transmembrane region" description="Helical" evidence="1">
    <location>
        <begin position="192"/>
        <end position="210"/>
    </location>
</feature>
<proteinExistence type="predicted"/>
<dbReference type="EMBL" id="JALNMH010000011">
    <property type="protein sequence ID" value="MCK7594718.1"/>
    <property type="molecule type" value="Genomic_DNA"/>
</dbReference>
<keyword evidence="1" id="KW-0472">Membrane</keyword>
<name>A0ABT0GJY1_9GAMM</name>
<dbReference type="Proteomes" id="UP001431449">
    <property type="component" value="Unassembled WGS sequence"/>
</dbReference>
<evidence type="ECO:0000313" key="3">
    <source>
        <dbReference type="Proteomes" id="UP001431449"/>
    </source>
</evidence>
<feature type="transmembrane region" description="Helical" evidence="1">
    <location>
        <begin position="121"/>
        <end position="143"/>
    </location>
</feature>
<evidence type="ECO:0000313" key="2">
    <source>
        <dbReference type="EMBL" id="MCK7594718.1"/>
    </source>
</evidence>
<comment type="caution">
    <text evidence="2">The sequence shown here is derived from an EMBL/GenBank/DDBJ whole genome shotgun (WGS) entry which is preliminary data.</text>
</comment>
<feature type="transmembrane region" description="Helical" evidence="1">
    <location>
        <begin position="30"/>
        <end position="63"/>
    </location>
</feature>
<keyword evidence="1" id="KW-1133">Transmembrane helix</keyword>
<reference evidence="2" key="1">
    <citation type="submission" date="2022-04" db="EMBL/GenBank/DDBJ databases">
        <title>Lysobacter sp. CAU 1642 isolated from sea sand.</title>
        <authorList>
            <person name="Kim W."/>
        </authorList>
    </citation>
    <scope>NUCLEOTIDE SEQUENCE</scope>
    <source>
        <strain evidence="2">CAU 1642</strain>
    </source>
</reference>
<dbReference type="RefSeq" id="WP_248210323.1">
    <property type="nucleotide sequence ID" value="NZ_JALNMH010000011.1"/>
</dbReference>
<keyword evidence="1" id="KW-0812">Transmembrane</keyword>
<organism evidence="2 3">
    <name type="scientific">Pseudomarimonas salicorniae</name>
    <dbReference type="NCBI Taxonomy" id="2933270"/>
    <lineage>
        <taxon>Bacteria</taxon>
        <taxon>Pseudomonadati</taxon>
        <taxon>Pseudomonadota</taxon>
        <taxon>Gammaproteobacteria</taxon>
        <taxon>Lysobacterales</taxon>
        <taxon>Lysobacteraceae</taxon>
        <taxon>Pseudomarimonas</taxon>
    </lineage>
</organism>
<protein>
    <recommendedName>
        <fullName evidence="4">Tetratricopeptide repeat-containing protein</fullName>
    </recommendedName>
</protein>
<gene>
    <name evidence="2" type="ORF">M0G41_13680</name>
</gene>
<evidence type="ECO:0008006" key="4">
    <source>
        <dbReference type="Google" id="ProtNLM"/>
    </source>
</evidence>
<accession>A0ABT0GJY1</accession>
<sequence length="431" mass="46362">MNDVPSPRRPLSPASVPALLDVLGYPLQGAALAALAAILAVRALAALLPGPIAVLCQGLLWLALYKYALECMAATAQGRRESPDVLAHLDDSIHRRHIWVQVGALALLVAVILLAPDQVVLAALLAAAILPGLILALAIGQNLGAALNPLNWLVVAGRLGPSYVLLALLWLLVSALQFSGAGVFALGGLPDWLAYPCFYLVTHYLVLMQFRWMGLALLAHADQLGYEVRVAERPELLRDREQAAVRRGIASARELGDPGGRADALREAVRLGAAEPVQREYRIALRAAGRREELDAHARVRASELVVLGELKSAAALANEALQDNPQFSLPEAEPLERLLDHLERLGQWRNALALALNYRRSFPKRRDSLRLASRAAGILADQLDEPAEAAALLDEALEQAVPLGEQAPLEALRQRLASGLPLRSPIRPSG</sequence>
<feature type="transmembrane region" description="Helical" evidence="1">
    <location>
        <begin position="98"/>
        <end position="115"/>
    </location>
</feature>
<evidence type="ECO:0000256" key="1">
    <source>
        <dbReference type="SAM" id="Phobius"/>
    </source>
</evidence>
<keyword evidence="3" id="KW-1185">Reference proteome</keyword>